<keyword evidence="6" id="KW-0808">Transferase</keyword>
<organism evidence="6 7">
    <name type="scientific">Echinimonas agarilytica</name>
    <dbReference type="NCBI Taxonomy" id="1215918"/>
    <lineage>
        <taxon>Bacteria</taxon>
        <taxon>Pseudomonadati</taxon>
        <taxon>Pseudomonadota</taxon>
        <taxon>Gammaproteobacteria</taxon>
        <taxon>Alteromonadales</taxon>
        <taxon>Echinimonadaceae</taxon>
        <taxon>Echinimonas</taxon>
    </lineage>
</organism>
<dbReference type="InterPro" id="IPR000653">
    <property type="entry name" value="DegT/StrS_aminotransferase"/>
</dbReference>
<dbReference type="PANTHER" id="PTHR30244:SF36">
    <property type="entry name" value="3-OXO-GLUCOSE-6-PHOSPHATE:GLUTAMATE AMINOTRANSFERASE"/>
    <property type="match status" value="1"/>
</dbReference>
<sequence length="366" mass="40868">MIKFLDLTAVNTRYQAELKSACSRVIDSGWYILGREVESFEKEFSNYCDTKFCAGVANGLDALVLIFQAYIEMGIFKYGDEIIVPSNTYIASILAISRSGLKPVLVEPNPATFNISAENIEKAISDKTRGILVVHLYGQVTEIKEIASLSEKFGLKLIEDCAQAHGAEYFGIKVGGLGDAAGFSFYPGKNLGALGDGGAVTTNDVNLMETVRILRNYGSKEKYVNVYKGANSRLDEIQAAMLRVKLKFLDQEISERRQVAFRYLKEINNQLVNLPQVFDEKSHVWHLFVVNVNERDRFQQHLADSGIETLIHYPVPPHQQPAYPEFQQKQLPVAESLHSTVLSLPISPILTDVEVSKVIDACNSFY</sequence>
<evidence type="ECO:0000313" key="7">
    <source>
        <dbReference type="Proteomes" id="UP001165393"/>
    </source>
</evidence>
<proteinExistence type="inferred from homology"/>
<dbReference type="EMBL" id="JAMQGP010000004">
    <property type="protein sequence ID" value="MCM2680125.1"/>
    <property type="molecule type" value="Genomic_DNA"/>
</dbReference>
<dbReference type="Proteomes" id="UP001165393">
    <property type="component" value="Unassembled WGS sequence"/>
</dbReference>
<evidence type="ECO:0000256" key="5">
    <source>
        <dbReference type="RuleBase" id="RU004508"/>
    </source>
</evidence>
<dbReference type="InterPro" id="IPR015424">
    <property type="entry name" value="PyrdxlP-dep_Trfase"/>
</dbReference>
<accession>A0AA42B7I6</accession>
<name>A0AA42B7I6_9GAMM</name>
<evidence type="ECO:0000256" key="2">
    <source>
        <dbReference type="ARBA" id="ARBA00037999"/>
    </source>
</evidence>
<comment type="caution">
    <text evidence="6">The sequence shown here is derived from an EMBL/GenBank/DDBJ whole genome shotgun (WGS) entry which is preliminary data.</text>
</comment>
<dbReference type="GO" id="GO:0000271">
    <property type="term" value="P:polysaccharide biosynthetic process"/>
    <property type="evidence" value="ECO:0007669"/>
    <property type="project" value="TreeGrafter"/>
</dbReference>
<dbReference type="GO" id="GO:0008483">
    <property type="term" value="F:transaminase activity"/>
    <property type="evidence" value="ECO:0007669"/>
    <property type="project" value="UniProtKB-KW"/>
</dbReference>
<keyword evidence="6" id="KW-0032">Aminotransferase</keyword>
<keyword evidence="7" id="KW-1185">Reference proteome</keyword>
<evidence type="ECO:0000256" key="1">
    <source>
        <dbReference type="ARBA" id="ARBA00022898"/>
    </source>
</evidence>
<evidence type="ECO:0000256" key="4">
    <source>
        <dbReference type="PIRSR" id="PIRSR000390-2"/>
    </source>
</evidence>
<dbReference type="CDD" id="cd00616">
    <property type="entry name" value="AHBA_syn"/>
    <property type="match status" value="1"/>
</dbReference>
<keyword evidence="1 4" id="KW-0663">Pyridoxal phosphate</keyword>
<feature type="modified residue" description="N6-(pyridoxal phosphate)lysine" evidence="4">
    <location>
        <position position="189"/>
    </location>
</feature>
<dbReference type="SUPFAM" id="SSF53383">
    <property type="entry name" value="PLP-dependent transferases"/>
    <property type="match status" value="1"/>
</dbReference>
<dbReference type="InterPro" id="IPR015421">
    <property type="entry name" value="PyrdxlP-dep_Trfase_major"/>
</dbReference>
<dbReference type="Gene3D" id="3.40.640.10">
    <property type="entry name" value="Type I PLP-dependent aspartate aminotransferase-like (Major domain)"/>
    <property type="match status" value="1"/>
</dbReference>
<dbReference type="Pfam" id="PF01041">
    <property type="entry name" value="DegT_DnrJ_EryC1"/>
    <property type="match status" value="1"/>
</dbReference>
<dbReference type="InterPro" id="IPR015422">
    <property type="entry name" value="PyrdxlP-dep_Trfase_small"/>
</dbReference>
<reference evidence="6 7" key="1">
    <citation type="journal article" date="2013" name="Antonie Van Leeuwenhoek">
        <title>Echinimonas agarilytica gen. nov., sp. nov., a new gammaproteobacterium isolated from the sea urchin Strongylocentrotus intermedius.</title>
        <authorList>
            <person name="Nedashkovskaya O.I."/>
            <person name="Stenkova A.M."/>
            <person name="Zhukova N.V."/>
            <person name="Van Trappen S."/>
            <person name="Lee J.S."/>
            <person name="Kim S.B."/>
        </authorList>
    </citation>
    <scope>NUCLEOTIDE SEQUENCE [LARGE SCALE GENOMIC DNA]</scope>
    <source>
        <strain evidence="6 7">KMM 6351</strain>
    </source>
</reference>
<gene>
    <name evidence="6" type="ORF">NAF29_10660</name>
</gene>
<feature type="active site" description="Proton acceptor" evidence="3">
    <location>
        <position position="189"/>
    </location>
</feature>
<dbReference type="AlphaFoldDB" id="A0AA42B7I6"/>
<evidence type="ECO:0000313" key="6">
    <source>
        <dbReference type="EMBL" id="MCM2680125.1"/>
    </source>
</evidence>
<dbReference type="RefSeq" id="WP_251261549.1">
    <property type="nucleotide sequence ID" value="NZ_JAMQGP010000004.1"/>
</dbReference>
<dbReference type="PIRSF" id="PIRSF000390">
    <property type="entry name" value="PLP_StrS"/>
    <property type="match status" value="1"/>
</dbReference>
<protein>
    <submittedName>
        <fullName evidence="6">DegT/DnrJ/EryC1/StrS family aminotransferase</fullName>
    </submittedName>
</protein>
<evidence type="ECO:0000256" key="3">
    <source>
        <dbReference type="PIRSR" id="PIRSR000390-1"/>
    </source>
</evidence>
<dbReference type="GO" id="GO:0030170">
    <property type="term" value="F:pyridoxal phosphate binding"/>
    <property type="evidence" value="ECO:0007669"/>
    <property type="project" value="TreeGrafter"/>
</dbReference>
<dbReference type="PANTHER" id="PTHR30244">
    <property type="entry name" value="TRANSAMINASE"/>
    <property type="match status" value="1"/>
</dbReference>
<dbReference type="Gene3D" id="3.90.1150.10">
    <property type="entry name" value="Aspartate Aminotransferase, domain 1"/>
    <property type="match status" value="1"/>
</dbReference>
<comment type="similarity">
    <text evidence="2 5">Belongs to the DegT/DnrJ/EryC1 family.</text>
</comment>